<evidence type="ECO:0000256" key="4">
    <source>
        <dbReference type="ARBA" id="ARBA00022980"/>
    </source>
</evidence>
<comment type="function">
    <text evidence="7">Binds to the 23S rRNA.</text>
</comment>
<dbReference type="InterPro" id="IPR020594">
    <property type="entry name" value="Ribosomal_bL9_bac/chp"/>
</dbReference>
<dbReference type="RefSeq" id="WP_119320261.1">
    <property type="nucleotide sequence ID" value="NZ_AP025739.1"/>
</dbReference>
<evidence type="ECO:0000256" key="2">
    <source>
        <dbReference type="ARBA" id="ARBA00022730"/>
    </source>
</evidence>
<dbReference type="InterPro" id="IPR036935">
    <property type="entry name" value="Ribosomal_bL9_N_sf"/>
</dbReference>
<dbReference type="InterPro" id="IPR000244">
    <property type="entry name" value="Ribosomal_bL9"/>
</dbReference>
<dbReference type="Pfam" id="PF01281">
    <property type="entry name" value="Ribosomal_L9_N"/>
    <property type="match status" value="1"/>
</dbReference>
<dbReference type="OrthoDB" id="9788336at2"/>
<accession>A0A402CSB2</accession>
<dbReference type="GO" id="GO:0003735">
    <property type="term" value="F:structural constituent of ribosome"/>
    <property type="evidence" value="ECO:0007669"/>
    <property type="project" value="InterPro"/>
</dbReference>
<keyword evidence="3 7" id="KW-0694">RNA-binding</keyword>
<evidence type="ECO:0000313" key="11">
    <source>
        <dbReference type="Proteomes" id="UP000287394"/>
    </source>
</evidence>
<dbReference type="Gene3D" id="3.40.5.10">
    <property type="entry name" value="Ribosomal protein L9, N-terminal domain"/>
    <property type="match status" value="1"/>
</dbReference>
<reference evidence="10 11" key="1">
    <citation type="journal article" date="2019" name="Int. J. Syst. Evol. Microbiol.">
        <title>Capsulimonas corticalis gen. nov., sp. nov., an aerobic capsulated bacterium, of a novel bacterial order, Capsulimonadales ord. nov., of the class Armatimonadia of the phylum Armatimonadetes.</title>
        <authorList>
            <person name="Li J."/>
            <person name="Kudo C."/>
            <person name="Tonouchi A."/>
        </authorList>
    </citation>
    <scope>NUCLEOTIDE SEQUENCE [LARGE SCALE GENOMIC DNA]</scope>
    <source>
        <strain evidence="10 11">AX-7</strain>
    </source>
</reference>
<evidence type="ECO:0000259" key="9">
    <source>
        <dbReference type="Pfam" id="PF03948"/>
    </source>
</evidence>
<dbReference type="Proteomes" id="UP000287394">
    <property type="component" value="Chromosome"/>
</dbReference>
<keyword evidence="11" id="KW-1185">Reference proteome</keyword>
<dbReference type="KEGG" id="ccot:CCAX7_003700"/>
<evidence type="ECO:0000256" key="1">
    <source>
        <dbReference type="ARBA" id="ARBA00010605"/>
    </source>
</evidence>
<dbReference type="EMBL" id="AP025739">
    <property type="protein sequence ID" value="BDI28319.1"/>
    <property type="molecule type" value="Genomic_DNA"/>
</dbReference>
<dbReference type="GO" id="GO:0005840">
    <property type="term" value="C:ribosome"/>
    <property type="evidence" value="ECO:0007669"/>
    <property type="project" value="UniProtKB-KW"/>
</dbReference>
<evidence type="ECO:0000313" key="10">
    <source>
        <dbReference type="EMBL" id="BDI28319.1"/>
    </source>
</evidence>
<sequence>MKVILSKDIANQGKQGDVVQVSDGYARNYLFPRSLAVAAVGGALKNLEIKNANEERRAVKLLQGAETAAAQLAEKTVTISVKAGENSRLYGRVTAADVAAAIEKDLSVKLDKRKVGLLEPIKSVGEYEVPIKLHRDVTVPITVAVVAQA</sequence>
<dbReference type="AlphaFoldDB" id="A0A402CSB2"/>
<protein>
    <recommendedName>
        <fullName evidence="6 7">Large ribosomal subunit protein bL9</fullName>
    </recommendedName>
</protein>
<dbReference type="GO" id="GO:1990904">
    <property type="term" value="C:ribonucleoprotein complex"/>
    <property type="evidence" value="ECO:0007669"/>
    <property type="project" value="UniProtKB-KW"/>
</dbReference>
<dbReference type="HAMAP" id="MF_00503">
    <property type="entry name" value="Ribosomal_bL9"/>
    <property type="match status" value="1"/>
</dbReference>
<dbReference type="GO" id="GO:0019843">
    <property type="term" value="F:rRNA binding"/>
    <property type="evidence" value="ECO:0007669"/>
    <property type="project" value="UniProtKB-UniRule"/>
</dbReference>
<evidence type="ECO:0000256" key="3">
    <source>
        <dbReference type="ARBA" id="ARBA00022884"/>
    </source>
</evidence>
<dbReference type="FunCoup" id="A0A402CSB2">
    <property type="interactions" value="552"/>
</dbReference>
<dbReference type="PANTHER" id="PTHR21368">
    <property type="entry name" value="50S RIBOSOMAL PROTEIN L9"/>
    <property type="match status" value="1"/>
</dbReference>
<evidence type="ECO:0000256" key="6">
    <source>
        <dbReference type="ARBA" id="ARBA00035292"/>
    </source>
</evidence>
<dbReference type="InterPro" id="IPR036791">
    <property type="entry name" value="Ribosomal_bL9_C_sf"/>
</dbReference>
<dbReference type="SUPFAM" id="SSF55658">
    <property type="entry name" value="L9 N-domain-like"/>
    <property type="match status" value="1"/>
</dbReference>
<feature type="domain" description="Ribosomal protein L9" evidence="8">
    <location>
        <begin position="1"/>
        <end position="46"/>
    </location>
</feature>
<dbReference type="GO" id="GO:0006412">
    <property type="term" value="P:translation"/>
    <property type="evidence" value="ECO:0007669"/>
    <property type="project" value="UniProtKB-UniRule"/>
</dbReference>
<keyword evidence="4 7" id="KW-0689">Ribosomal protein</keyword>
<organism evidence="10 11">
    <name type="scientific">Capsulimonas corticalis</name>
    <dbReference type="NCBI Taxonomy" id="2219043"/>
    <lineage>
        <taxon>Bacteria</taxon>
        <taxon>Bacillati</taxon>
        <taxon>Armatimonadota</taxon>
        <taxon>Armatimonadia</taxon>
        <taxon>Capsulimonadales</taxon>
        <taxon>Capsulimonadaceae</taxon>
        <taxon>Capsulimonas</taxon>
    </lineage>
</organism>
<dbReference type="Pfam" id="PF03948">
    <property type="entry name" value="Ribosomal_L9_C"/>
    <property type="match status" value="1"/>
</dbReference>
<dbReference type="InterPro" id="IPR020069">
    <property type="entry name" value="Ribosomal_bL9_C"/>
</dbReference>
<dbReference type="NCBIfam" id="TIGR00158">
    <property type="entry name" value="L9"/>
    <property type="match status" value="1"/>
</dbReference>
<keyword evidence="2 7" id="KW-0699">rRNA-binding</keyword>
<dbReference type="InterPro" id="IPR020070">
    <property type="entry name" value="Ribosomal_bL9_N"/>
</dbReference>
<keyword evidence="5 7" id="KW-0687">Ribonucleoprotein</keyword>
<dbReference type="SUPFAM" id="SSF55653">
    <property type="entry name" value="Ribosomal protein L9 C-domain"/>
    <property type="match status" value="1"/>
</dbReference>
<proteinExistence type="inferred from homology"/>
<evidence type="ECO:0000259" key="8">
    <source>
        <dbReference type="Pfam" id="PF01281"/>
    </source>
</evidence>
<dbReference type="Gene3D" id="3.10.430.100">
    <property type="entry name" value="Ribosomal protein L9, C-terminal domain"/>
    <property type="match status" value="1"/>
</dbReference>
<name>A0A402CSB2_9BACT</name>
<evidence type="ECO:0000256" key="7">
    <source>
        <dbReference type="HAMAP-Rule" id="MF_00503"/>
    </source>
</evidence>
<comment type="similarity">
    <text evidence="1 7">Belongs to the bacterial ribosomal protein bL9 family.</text>
</comment>
<gene>
    <name evidence="7 10" type="primary">rplI</name>
    <name evidence="10" type="ORF">CCAX7_003700</name>
</gene>
<feature type="domain" description="Large ribosomal subunit protein bL9 C-terminal" evidence="9">
    <location>
        <begin position="65"/>
        <end position="147"/>
    </location>
</feature>
<dbReference type="InterPro" id="IPR009027">
    <property type="entry name" value="Ribosomal_bL9/RNase_H1_N"/>
</dbReference>
<evidence type="ECO:0000256" key="5">
    <source>
        <dbReference type="ARBA" id="ARBA00023274"/>
    </source>
</evidence>